<gene>
    <name evidence="3" type="ORF">ULMS_07010</name>
</gene>
<reference evidence="3 4" key="1">
    <citation type="submission" date="2019-08" db="EMBL/GenBank/DDBJ databases">
        <title>Ulvibacter marinistellae sp. nov., isolated from a starfish, Patiria pectinifera.</title>
        <authorList>
            <person name="Kawano K."/>
            <person name="Ushijima N."/>
            <person name="Kihara M."/>
            <person name="Itoh H."/>
        </authorList>
    </citation>
    <scope>NUCLEOTIDE SEQUENCE [LARGE SCALE GENOMIC DNA]</scope>
    <source>
        <strain evidence="3 4">KK4</strain>
    </source>
</reference>
<evidence type="ECO:0000313" key="4">
    <source>
        <dbReference type="Proteomes" id="UP000326994"/>
    </source>
</evidence>
<dbReference type="AlphaFoldDB" id="A0A5J4FU01"/>
<protein>
    <submittedName>
        <fullName evidence="3">Uncharacterized protein</fullName>
    </submittedName>
</protein>
<feature type="repeat" description="TPR" evidence="1">
    <location>
        <begin position="120"/>
        <end position="153"/>
    </location>
</feature>
<dbReference type="SUPFAM" id="SSF48452">
    <property type="entry name" value="TPR-like"/>
    <property type="match status" value="1"/>
</dbReference>
<organism evidence="3 4">
    <name type="scientific">Patiriisocius marinistellae</name>
    <dbReference type="NCBI Taxonomy" id="2494560"/>
    <lineage>
        <taxon>Bacteria</taxon>
        <taxon>Pseudomonadati</taxon>
        <taxon>Bacteroidota</taxon>
        <taxon>Flavobacteriia</taxon>
        <taxon>Flavobacteriales</taxon>
        <taxon>Flavobacteriaceae</taxon>
        <taxon>Patiriisocius</taxon>
    </lineage>
</organism>
<sequence>MEQEQLIQHYVAQKLSKIEMEEVAHKMKVDATFKAAVDEYKLIASSIKISEKDKLKKRLQAIENERTPKKNPFKIWQIAATIAVLIGIGSFYVFQNSNNAQSLYASNFEPYPNTLQPVVRDIPGNLAFMEYENGNYEKAISEFQKMLELQDNPDIKFYLAMSHLNTGATDKALIILKSIEDTNTRYLPQTHWYSALAHLKSEDKKSALQSLKKLKTVDAMYKKDKRTSLENQLN</sequence>
<dbReference type="InterPro" id="IPR011990">
    <property type="entry name" value="TPR-like_helical_dom_sf"/>
</dbReference>
<name>A0A5J4FU01_9FLAO</name>
<keyword evidence="2" id="KW-1133">Transmembrane helix</keyword>
<dbReference type="InterPro" id="IPR019734">
    <property type="entry name" value="TPR_rpt"/>
</dbReference>
<dbReference type="PROSITE" id="PS50005">
    <property type="entry name" value="TPR"/>
    <property type="match status" value="1"/>
</dbReference>
<proteinExistence type="predicted"/>
<dbReference type="EMBL" id="BKCF01000001">
    <property type="protein sequence ID" value="GEQ85193.1"/>
    <property type="molecule type" value="Genomic_DNA"/>
</dbReference>
<evidence type="ECO:0000256" key="2">
    <source>
        <dbReference type="SAM" id="Phobius"/>
    </source>
</evidence>
<keyword evidence="1" id="KW-0802">TPR repeat</keyword>
<keyword evidence="2" id="KW-0812">Transmembrane</keyword>
<dbReference type="Pfam" id="PF14559">
    <property type="entry name" value="TPR_19"/>
    <property type="match status" value="1"/>
</dbReference>
<keyword evidence="2" id="KW-0472">Membrane</keyword>
<feature type="transmembrane region" description="Helical" evidence="2">
    <location>
        <begin position="75"/>
        <end position="94"/>
    </location>
</feature>
<keyword evidence="4" id="KW-1185">Reference proteome</keyword>
<accession>A0A5J4FU01</accession>
<dbReference type="Proteomes" id="UP000326994">
    <property type="component" value="Unassembled WGS sequence"/>
</dbReference>
<evidence type="ECO:0000256" key="1">
    <source>
        <dbReference type="PROSITE-ProRule" id="PRU00339"/>
    </source>
</evidence>
<dbReference type="RefSeq" id="WP_151893122.1">
    <property type="nucleotide sequence ID" value="NZ_BKCF01000001.1"/>
</dbReference>
<dbReference type="Gene3D" id="1.25.40.10">
    <property type="entry name" value="Tetratricopeptide repeat domain"/>
    <property type="match status" value="1"/>
</dbReference>
<comment type="caution">
    <text evidence="3">The sequence shown here is derived from an EMBL/GenBank/DDBJ whole genome shotgun (WGS) entry which is preliminary data.</text>
</comment>
<dbReference type="OrthoDB" id="979271at2"/>
<evidence type="ECO:0000313" key="3">
    <source>
        <dbReference type="EMBL" id="GEQ85193.1"/>
    </source>
</evidence>